<accession>A0A1J1HHM4</accession>
<keyword evidence="1" id="KW-0812">Transmembrane</keyword>
<gene>
    <name evidence="2" type="ORF">CLUMA_CG001336</name>
</gene>
<evidence type="ECO:0000313" key="3">
    <source>
        <dbReference type="Proteomes" id="UP000183832"/>
    </source>
</evidence>
<proteinExistence type="predicted"/>
<feature type="transmembrane region" description="Helical" evidence="1">
    <location>
        <begin position="80"/>
        <end position="98"/>
    </location>
</feature>
<evidence type="ECO:0000256" key="1">
    <source>
        <dbReference type="SAM" id="Phobius"/>
    </source>
</evidence>
<protein>
    <submittedName>
        <fullName evidence="2">CLUMA_CG001336, isoform A</fullName>
    </submittedName>
</protein>
<name>A0A1J1HHM4_9DIPT</name>
<keyword evidence="1" id="KW-1133">Transmembrane helix</keyword>
<organism evidence="2 3">
    <name type="scientific">Clunio marinus</name>
    <dbReference type="NCBI Taxonomy" id="568069"/>
    <lineage>
        <taxon>Eukaryota</taxon>
        <taxon>Metazoa</taxon>
        <taxon>Ecdysozoa</taxon>
        <taxon>Arthropoda</taxon>
        <taxon>Hexapoda</taxon>
        <taxon>Insecta</taxon>
        <taxon>Pterygota</taxon>
        <taxon>Neoptera</taxon>
        <taxon>Endopterygota</taxon>
        <taxon>Diptera</taxon>
        <taxon>Nematocera</taxon>
        <taxon>Chironomoidea</taxon>
        <taxon>Chironomidae</taxon>
        <taxon>Clunio</taxon>
    </lineage>
</organism>
<sequence>MKFHGSIGRDIDEWEEIGIEKYVITKVIKEIRFFVQKRKFNCGRQLQFNEPETNKKLPTGIKRKKNKFNRINCNLIRDNFTFYLISCLLIFITHQCSTKLKSLKASMKATEV</sequence>
<dbReference type="AlphaFoldDB" id="A0A1J1HHM4"/>
<dbReference type="EMBL" id="CVRI01000004">
    <property type="protein sequence ID" value="CRK87536.1"/>
    <property type="molecule type" value="Genomic_DNA"/>
</dbReference>
<dbReference type="Proteomes" id="UP000183832">
    <property type="component" value="Unassembled WGS sequence"/>
</dbReference>
<evidence type="ECO:0000313" key="2">
    <source>
        <dbReference type="EMBL" id="CRK87536.1"/>
    </source>
</evidence>
<reference evidence="2 3" key="1">
    <citation type="submission" date="2015-04" db="EMBL/GenBank/DDBJ databases">
        <authorList>
            <person name="Syromyatnikov M.Y."/>
            <person name="Popov V.N."/>
        </authorList>
    </citation>
    <scope>NUCLEOTIDE SEQUENCE [LARGE SCALE GENOMIC DNA]</scope>
</reference>
<keyword evidence="3" id="KW-1185">Reference proteome</keyword>
<keyword evidence="1" id="KW-0472">Membrane</keyword>